<organism evidence="7 8">
    <name type="scientific">Paenibacillus rhizophilus</name>
    <dbReference type="NCBI Taxonomy" id="1850366"/>
    <lineage>
        <taxon>Bacteria</taxon>
        <taxon>Bacillati</taxon>
        <taxon>Bacillota</taxon>
        <taxon>Bacilli</taxon>
        <taxon>Bacillales</taxon>
        <taxon>Paenibacillaceae</taxon>
        <taxon>Paenibacillus</taxon>
    </lineage>
</organism>
<dbReference type="EMBL" id="RQPI01000008">
    <property type="protein sequence ID" value="RQW10568.1"/>
    <property type="molecule type" value="Genomic_DNA"/>
</dbReference>
<dbReference type="Pfam" id="PF03466">
    <property type="entry name" value="LysR_substrate"/>
    <property type="match status" value="1"/>
</dbReference>
<dbReference type="FunFam" id="1.10.10.10:FF:000001">
    <property type="entry name" value="LysR family transcriptional regulator"/>
    <property type="match status" value="1"/>
</dbReference>
<dbReference type="RefSeq" id="WP_124696320.1">
    <property type="nucleotide sequence ID" value="NZ_JBHUFE010000010.1"/>
</dbReference>
<name>A0A3N9P315_9BACL</name>
<reference evidence="7 8" key="1">
    <citation type="submission" date="2018-11" db="EMBL/GenBank/DDBJ databases">
        <title>Genome sequence of strain 7197.</title>
        <authorList>
            <person name="Gao J."/>
            <person name="Sun J."/>
        </authorList>
    </citation>
    <scope>NUCLEOTIDE SEQUENCE [LARGE SCALE GENOMIC DNA]</scope>
    <source>
        <strain evidence="7 8">7197</strain>
    </source>
</reference>
<keyword evidence="4" id="KW-0804">Transcription</keyword>
<keyword evidence="2" id="KW-0805">Transcription regulation</keyword>
<dbReference type="Pfam" id="PF00126">
    <property type="entry name" value="HTH_1"/>
    <property type="match status" value="1"/>
</dbReference>
<evidence type="ECO:0000259" key="6">
    <source>
        <dbReference type="PROSITE" id="PS50931"/>
    </source>
</evidence>
<proteinExistence type="inferred from homology"/>
<dbReference type="SUPFAM" id="SSF46785">
    <property type="entry name" value="Winged helix' DNA-binding domain"/>
    <property type="match status" value="1"/>
</dbReference>
<evidence type="ECO:0000313" key="8">
    <source>
        <dbReference type="Proteomes" id="UP000282529"/>
    </source>
</evidence>
<feature type="domain" description="HTH lysR-type" evidence="6">
    <location>
        <begin position="1"/>
        <end position="58"/>
    </location>
</feature>
<dbReference type="OrthoDB" id="9778774at2"/>
<dbReference type="PROSITE" id="PS50931">
    <property type="entry name" value="HTH_LYSR"/>
    <property type="match status" value="1"/>
</dbReference>
<dbReference type="InterPro" id="IPR005119">
    <property type="entry name" value="LysR_subst-bd"/>
</dbReference>
<dbReference type="InterPro" id="IPR036390">
    <property type="entry name" value="WH_DNA-bd_sf"/>
</dbReference>
<protein>
    <submittedName>
        <fullName evidence="7">LysR family transcriptional regulator</fullName>
    </submittedName>
</protein>
<dbReference type="InterPro" id="IPR000847">
    <property type="entry name" value="LysR_HTH_N"/>
</dbReference>
<dbReference type="CDD" id="cd05466">
    <property type="entry name" value="PBP2_LTTR_substrate"/>
    <property type="match status" value="1"/>
</dbReference>
<evidence type="ECO:0000256" key="4">
    <source>
        <dbReference type="ARBA" id="ARBA00023163"/>
    </source>
</evidence>
<dbReference type="PRINTS" id="PR00039">
    <property type="entry name" value="HTHLYSR"/>
</dbReference>
<sequence length="326" mass="36305">MNLSDMELIMTVSRTKSMRKAAKLVHLSQSAISKKIQLIEDEYGITLFHRTATGVELTADGQLFIQYAGSALHTLRTGIEQTRMKNAERKVTRLGVASPLISELHRFSGYFQSHGGPLEIVTSNSPEIVRKLQEGTLDFGLFGYESIPGNISAIPLYRQDFHLYASERYLPAFLPFADRTVSYVRASFIQALRELPLILPKQGIHVRQMIDRIMEKEFGGEPRIAVETDTLELMEQLAEREFGCTFITQSVYEPSTGRSPADFSGETFRIEALGSGMFRIPLPFLFPSRQVFFAQSPHRSDGLDGIAGQTSGWTEPPLGPGSPAAE</sequence>
<dbReference type="PANTHER" id="PTHR30126:SF40">
    <property type="entry name" value="HTH-TYPE TRANSCRIPTIONAL REGULATOR GLTR"/>
    <property type="match status" value="1"/>
</dbReference>
<comment type="caution">
    <text evidence="7">The sequence shown here is derived from an EMBL/GenBank/DDBJ whole genome shotgun (WGS) entry which is preliminary data.</text>
</comment>
<evidence type="ECO:0000256" key="2">
    <source>
        <dbReference type="ARBA" id="ARBA00023015"/>
    </source>
</evidence>
<dbReference type="Gene3D" id="1.10.10.10">
    <property type="entry name" value="Winged helix-like DNA-binding domain superfamily/Winged helix DNA-binding domain"/>
    <property type="match status" value="1"/>
</dbReference>
<feature type="region of interest" description="Disordered" evidence="5">
    <location>
        <begin position="303"/>
        <end position="326"/>
    </location>
</feature>
<dbReference type="SUPFAM" id="SSF53850">
    <property type="entry name" value="Periplasmic binding protein-like II"/>
    <property type="match status" value="1"/>
</dbReference>
<dbReference type="GO" id="GO:0000976">
    <property type="term" value="F:transcription cis-regulatory region binding"/>
    <property type="evidence" value="ECO:0007669"/>
    <property type="project" value="TreeGrafter"/>
</dbReference>
<evidence type="ECO:0000256" key="5">
    <source>
        <dbReference type="SAM" id="MobiDB-lite"/>
    </source>
</evidence>
<keyword evidence="3" id="KW-0238">DNA-binding</keyword>
<dbReference type="PANTHER" id="PTHR30126">
    <property type="entry name" value="HTH-TYPE TRANSCRIPTIONAL REGULATOR"/>
    <property type="match status" value="1"/>
</dbReference>
<evidence type="ECO:0000313" key="7">
    <source>
        <dbReference type="EMBL" id="RQW10568.1"/>
    </source>
</evidence>
<dbReference type="AlphaFoldDB" id="A0A3N9P315"/>
<gene>
    <name evidence="7" type="ORF">EH198_14980</name>
</gene>
<dbReference type="InterPro" id="IPR036388">
    <property type="entry name" value="WH-like_DNA-bd_sf"/>
</dbReference>
<dbReference type="GO" id="GO:0003700">
    <property type="term" value="F:DNA-binding transcription factor activity"/>
    <property type="evidence" value="ECO:0007669"/>
    <property type="project" value="InterPro"/>
</dbReference>
<accession>A0A3N9P315</accession>
<comment type="similarity">
    <text evidence="1">Belongs to the LysR transcriptional regulatory family.</text>
</comment>
<dbReference type="Gene3D" id="3.40.190.290">
    <property type="match status" value="1"/>
</dbReference>
<dbReference type="Proteomes" id="UP000282529">
    <property type="component" value="Unassembled WGS sequence"/>
</dbReference>
<evidence type="ECO:0000256" key="3">
    <source>
        <dbReference type="ARBA" id="ARBA00023125"/>
    </source>
</evidence>
<evidence type="ECO:0000256" key="1">
    <source>
        <dbReference type="ARBA" id="ARBA00009437"/>
    </source>
</evidence>
<keyword evidence="8" id="KW-1185">Reference proteome</keyword>